<dbReference type="STRING" id="71717.A0A4Y7TQA7"/>
<reference evidence="2 3" key="1">
    <citation type="journal article" date="2019" name="Nat. Ecol. Evol.">
        <title>Megaphylogeny resolves global patterns of mushroom evolution.</title>
        <authorList>
            <person name="Varga T."/>
            <person name="Krizsan K."/>
            <person name="Foldi C."/>
            <person name="Dima B."/>
            <person name="Sanchez-Garcia M."/>
            <person name="Sanchez-Ramirez S."/>
            <person name="Szollosi G.J."/>
            <person name="Szarkandi J.G."/>
            <person name="Papp V."/>
            <person name="Albert L."/>
            <person name="Andreopoulos W."/>
            <person name="Angelini C."/>
            <person name="Antonin V."/>
            <person name="Barry K.W."/>
            <person name="Bougher N.L."/>
            <person name="Buchanan P."/>
            <person name="Buyck B."/>
            <person name="Bense V."/>
            <person name="Catcheside P."/>
            <person name="Chovatia M."/>
            <person name="Cooper J."/>
            <person name="Damon W."/>
            <person name="Desjardin D."/>
            <person name="Finy P."/>
            <person name="Geml J."/>
            <person name="Haridas S."/>
            <person name="Hughes K."/>
            <person name="Justo A."/>
            <person name="Karasinski D."/>
            <person name="Kautmanova I."/>
            <person name="Kiss B."/>
            <person name="Kocsube S."/>
            <person name="Kotiranta H."/>
            <person name="LaButti K.M."/>
            <person name="Lechner B.E."/>
            <person name="Liimatainen K."/>
            <person name="Lipzen A."/>
            <person name="Lukacs Z."/>
            <person name="Mihaltcheva S."/>
            <person name="Morgado L.N."/>
            <person name="Niskanen T."/>
            <person name="Noordeloos M.E."/>
            <person name="Ohm R.A."/>
            <person name="Ortiz-Santana B."/>
            <person name="Ovrebo C."/>
            <person name="Racz N."/>
            <person name="Riley R."/>
            <person name="Savchenko A."/>
            <person name="Shiryaev A."/>
            <person name="Soop K."/>
            <person name="Spirin V."/>
            <person name="Szebenyi C."/>
            <person name="Tomsovsky M."/>
            <person name="Tulloss R.E."/>
            <person name="Uehling J."/>
            <person name="Grigoriev I.V."/>
            <person name="Vagvolgyi C."/>
            <person name="Papp T."/>
            <person name="Martin F.M."/>
            <person name="Miettinen O."/>
            <person name="Hibbett D.S."/>
            <person name="Nagy L.G."/>
        </authorList>
    </citation>
    <scope>NUCLEOTIDE SEQUENCE [LARGE SCALE GENOMIC DNA]</scope>
    <source>
        <strain evidence="2 3">FP101781</strain>
    </source>
</reference>
<evidence type="ECO:0000313" key="3">
    <source>
        <dbReference type="Proteomes" id="UP000298030"/>
    </source>
</evidence>
<proteinExistence type="predicted"/>
<evidence type="ECO:0000313" key="2">
    <source>
        <dbReference type="EMBL" id="TEB36357.1"/>
    </source>
</evidence>
<dbReference type="OrthoDB" id="445357at2759"/>
<protein>
    <submittedName>
        <fullName evidence="2">Uncharacterized protein</fullName>
    </submittedName>
</protein>
<accession>A0A4Y7TQA7</accession>
<feature type="region of interest" description="Disordered" evidence="1">
    <location>
        <begin position="137"/>
        <end position="170"/>
    </location>
</feature>
<sequence>MLVSVFAANAVVKRGLASTVLLSRTWDTQTDRAAPPGEQIPGTLLASLIQRLKEFETRTTQEAPTAPAGARAASTTSAAVDPNVFNIKIPDLYQPVPEVPVQVPYVPDFWDSAHQPIEPRPEGSIPKLLVVAGATTHHGGGPSHNALPDAREDVSSAPVPAPVQKPAAPSGPGGLFFDMVEDLGLLTAVPAAKPARKPFWQLFG</sequence>
<organism evidence="2 3">
    <name type="scientific">Coprinellus micaceus</name>
    <name type="common">Glistening ink-cap mushroom</name>
    <name type="synonym">Coprinus micaceus</name>
    <dbReference type="NCBI Taxonomy" id="71717"/>
    <lineage>
        <taxon>Eukaryota</taxon>
        <taxon>Fungi</taxon>
        <taxon>Dikarya</taxon>
        <taxon>Basidiomycota</taxon>
        <taxon>Agaricomycotina</taxon>
        <taxon>Agaricomycetes</taxon>
        <taxon>Agaricomycetidae</taxon>
        <taxon>Agaricales</taxon>
        <taxon>Agaricineae</taxon>
        <taxon>Psathyrellaceae</taxon>
        <taxon>Coprinellus</taxon>
    </lineage>
</organism>
<gene>
    <name evidence="2" type="ORF">FA13DRAFT_1787809</name>
</gene>
<keyword evidence="3" id="KW-1185">Reference proteome</keyword>
<dbReference type="EMBL" id="QPFP01000006">
    <property type="protein sequence ID" value="TEB36357.1"/>
    <property type="molecule type" value="Genomic_DNA"/>
</dbReference>
<name>A0A4Y7TQA7_COPMI</name>
<dbReference type="AlphaFoldDB" id="A0A4Y7TQA7"/>
<comment type="caution">
    <text evidence="2">The sequence shown here is derived from an EMBL/GenBank/DDBJ whole genome shotgun (WGS) entry which is preliminary data.</text>
</comment>
<dbReference type="Proteomes" id="UP000298030">
    <property type="component" value="Unassembled WGS sequence"/>
</dbReference>
<evidence type="ECO:0000256" key="1">
    <source>
        <dbReference type="SAM" id="MobiDB-lite"/>
    </source>
</evidence>
<feature type="compositionally biased region" description="Low complexity" evidence="1">
    <location>
        <begin position="155"/>
        <end position="170"/>
    </location>
</feature>